<reference evidence="3 4" key="1">
    <citation type="journal article" date="2020" name="ISME J.">
        <title>Uncovering the hidden diversity of litter-decomposition mechanisms in mushroom-forming fungi.</title>
        <authorList>
            <person name="Floudas D."/>
            <person name="Bentzer J."/>
            <person name="Ahren D."/>
            <person name="Johansson T."/>
            <person name="Persson P."/>
            <person name="Tunlid A."/>
        </authorList>
    </citation>
    <scope>NUCLEOTIDE SEQUENCE [LARGE SCALE GENOMIC DNA]</scope>
    <source>
        <strain evidence="3 4">CBS 406.79</strain>
    </source>
</reference>
<keyword evidence="1" id="KW-1133">Transmembrane helix</keyword>
<evidence type="ECO:0000259" key="2">
    <source>
        <dbReference type="Pfam" id="PF07970"/>
    </source>
</evidence>
<gene>
    <name evidence="3" type="ORF">D9757_010266</name>
</gene>
<evidence type="ECO:0000256" key="1">
    <source>
        <dbReference type="SAM" id="Phobius"/>
    </source>
</evidence>
<name>A0A8H5HAK3_9AGAR</name>
<feature type="domain" description="Endoplasmic reticulum vesicle transporter C-terminal" evidence="2">
    <location>
        <begin position="7"/>
        <end position="124"/>
    </location>
</feature>
<feature type="transmembrane region" description="Helical" evidence="1">
    <location>
        <begin position="108"/>
        <end position="127"/>
    </location>
</feature>
<proteinExistence type="predicted"/>
<dbReference type="OrthoDB" id="5541786at2759"/>
<dbReference type="GO" id="GO:0030134">
    <property type="term" value="C:COPII-coated ER to Golgi transport vesicle"/>
    <property type="evidence" value="ECO:0007669"/>
    <property type="project" value="TreeGrafter"/>
</dbReference>
<evidence type="ECO:0000313" key="3">
    <source>
        <dbReference type="EMBL" id="KAF5379981.1"/>
    </source>
</evidence>
<dbReference type="GO" id="GO:0005789">
    <property type="term" value="C:endoplasmic reticulum membrane"/>
    <property type="evidence" value="ECO:0007669"/>
    <property type="project" value="TreeGrafter"/>
</dbReference>
<dbReference type="InterPro" id="IPR045888">
    <property type="entry name" value="Erv"/>
</dbReference>
<dbReference type="EMBL" id="JAACJN010000066">
    <property type="protein sequence ID" value="KAF5379981.1"/>
    <property type="molecule type" value="Genomic_DNA"/>
</dbReference>
<keyword evidence="1" id="KW-0472">Membrane</keyword>
<organism evidence="3 4">
    <name type="scientific">Collybiopsis confluens</name>
    <dbReference type="NCBI Taxonomy" id="2823264"/>
    <lineage>
        <taxon>Eukaryota</taxon>
        <taxon>Fungi</taxon>
        <taxon>Dikarya</taxon>
        <taxon>Basidiomycota</taxon>
        <taxon>Agaricomycotina</taxon>
        <taxon>Agaricomycetes</taxon>
        <taxon>Agaricomycetidae</taxon>
        <taxon>Agaricales</taxon>
        <taxon>Marasmiineae</taxon>
        <taxon>Omphalotaceae</taxon>
        <taxon>Collybiopsis</taxon>
    </lineage>
</organism>
<sequence length="173" mass="19355">MCSPLVMNLSHVISEFSFGPYFPDIVQPLDYSFEVTQEPFVAYQYFLHVVPTSYIAPRSSPLHTHQYSVTHYTRVMQHGEGTPGIFFKFDLDPMSLTIHQRTTTFPQLLIRCAGVIGGVFVCMSYAIRITTRAVKVVIGDDEEVIVDTSSSGAKAGLRSKWGGGELRSRNKMV</sequence>
<dbReference type="GO" id="GO:0006888">
    <property type="term" value="P:endoplasmic reticulum to Golgi vesicle-mediated transport"/>
    <property type="evidence" value="ECO:0007669"/>
    <property type="project" value="TreeGrafter"/>
</dbReference>
<dbReference type="GO" id="GO:0006890">
    <property type="term" value="P:retrograde vesicle-mediated transport, Golgi to endoplasmic reticulum"/>
    <property type="evidence" value="ECO:0007669"/>
    <property type="project" value="TreeGrafter"/>
</dbReference>
<comment type="caution">
    <text evidence="3">The sequence shown here is derived from an EMBL/GenBank/DDBJ whole genome shotgun (WGS) entry which is preliminary data.</text>
</comment>
<dbReference type="PANTHER" id="PTHR10984">
    <property type="entry name" value="ENDOPLASMIC RETICULUM-GOLGI INTERMEDIATE COMPARTMENT PROTEIN"/>
    <property type="match status" value="1"/>
</dbReference>
<protein>
    <recommendedName>
        <fullName evidence="2">Endoplasmic reticulum vesicle transporter C-terminal domain-containing protein</fullName>
    </recommendedName>
</protein>
<dbReference type="Proteomes" id="UP000518752">
    <property type="component" value="Unassembled WGS sequence"/>
</dbReference>
<dbReference type="GO" id="GO:0000139">
    <property type="term" value="C:Golgi membrane"/>
    <property type="evidence" value="ECO:0007669"/>
    <property type="project" value="TreeGrafter"/>
</dbReference>
<accession>A0A8H5HAK3</accession>
<keyword evidence="4" id="KW-1185">Reference proteome</keyword>
<dbReference type="Pfam" id="PF07970">
    <property type="entry name" value="COPIIcoated_ERV"/>
    <property type="match status" value="1"/>
</dbReference>
<dbReference type="InterPro" id="IPR012936">
    <property type="entry name" value="Erv_C"/>
</dbReference>
<evidence type="ECO:0000313" key="4">
    <source>
        <dbReference type="Proteomes" id="UP000518752"/>
    </source>
</evidence>
<dbReference type="PANTHER" id="PTHR10984:SF81">
    <property type="entry name" value="ER-DERIVED VESICLES PROTEIN ERV41"/>
    <property type="match status" value="1"/>
</dbReference>
<dbReference type="AlphaFoldDB" id="A0A8H5HAK3"/>
<keyword evidence="1" id="KW-0812">Transmembrane</keyword>